<evidence type="ECO:0008006" key="3">
    <source>
        <dbReference type="Google" id="ProtNLM"/>
    </source>
</evidence>
<sequence>MFKGLHLNPNVVITIVLLKWEKEFKITEFDLLRVGANKFICKFVKNEDQDTIWGRQPMQSLGSLILMQHFNREKEVEEVSFDTIPVTITFKGLLLEHLDPKVIIFMARRAGVVVAVEPNDSSPTTVEGFRARIIVNVHLPLVQGGSFNSTTKGKIYINFIYFDMPPCYCTKCHTYGHKRHFCSLRHEAHALQILEPLGNLIGTTSCGGDNIIGLLGPSLEVGQHLGGQVENDIDVRAFGILEYGPDLHQLKHLTVATITGLGLLDN</sequence>
<name>A0A7J6WA79_THATH</name>
<dbReference type="PANTHER" id="PTHR31286:SF180">
    <property type="entry name" value="OS10G0362600 PROTEIN"/>
    <property type="match status" value="1"/>
</dbReference>
<gene>
    <name evidence="1" type="ORF">FRX31_016076</name>
</gene>
<accession>A0A7J6WA79</accession>
<protein>
    <recommendedName>
        <fullName evidence="3">DUF4283 domain-containing protein</fullName>
    </recommendedName>
</protein>
<proteinExistence type="predicted"/>
<organism evidence="1 2">
    <name type="scientific">Thalictrum thalictroides</name>
    <name type="common">Rue-anemone</name>
    <name type="synonym">Anemone thalictroides</name>
    <dbReference type="NCBI Taxonomy" id="46969"/>
    <lineage>
        <taxon>Eukaryota</taxon>
        <taxon>Viridiplantae</taxon>
        <taxon>Streptophyta</taxon>
        <taxon>Embryophyta</taxon>
        <taxon>Tracheophyta</taxon>
        <taxon>Spermatophyta</taxon>
        <taxon>Magnoliopsida</taxon>
        <taxon>Ranunculales</taxon>
        <taxon>Ranunculaceae</taxon>
        <taxon>Thalictroideae</taxon>
        <taxon>Thalictrum</taxon>
    </lineage>
</organism>
<dbReference type="PANTHER" id="PTHR31286">
    <property type="entry name" value="GLYCINE-RICH CELL WALL STRUCTURAL PROTEIN 1.8-LIKE"/>
    <property type="match status" value="1"/>
</dbReference>
<dbReference type="Proteomes" id="UP000554482">
    <property type="component" value="Unassembled WGS sequence"/>
</dbReference>
<dbReference type="OrthoDB" id="1063503at2759"/>
<dbReference type="EMBL" id="JABWDY010018855">
    <property type="protein sequence ID" value="KAF5194334.1"/>
    <property type="molecule type" value="Genomic_DNA"/>
</dbReference>
<dbReference type="InterPro" id="IPR040256">
    <property type="entry name" value="At4g02000-like"/>
</dbReference>
<keyword evidence="2" id="KW-1185">Reference proteome</keyword>
<evidence type="ECO:0000313" key="2">
    <source>
        <dbReference type="Proteomes" id="UP000554482"/>
    </source>
</evidence>
<reference evidence="1 2" key="1">
    <citation type="submission" date="2020-06" db="EMBL/GenBank/DDBJ databases">
        <title>Transcriptomic and genomic resources for Thalictrum thalictroides and T. hernandezii: Facilitating candidate gene discovery in an emerging model plant lineage.</title>
        <authorList>
            <person name="Arias T."/>
            <person name="Riano-Pachon D.M."/>
            <person name="Di Stilio V.S."/>
        </authorList>
    </citation>
    <scope>NUCLEOTIDE SEQUENCE [LARGE SCALE GENOMIC DNA]</scope>
    <source>
        <strain evidence="2">cv. WT478/WT964</strain>
        <tissue evidence="1">Leaves</tissue>
    </source>
</reference>
<evidence type="ECO:0000313" key="1">
    <source>
        <dbReference type="EMBL" id="KAF5194334.1"/>
    </source>
</evidence>
<comment type="caution">
    <text evidence="1">The sequence shown here is derived from an EMBL/GenBank/DDBJ whole genome shotgun (WGS) entry which is preliminary data.</text>
</comment>
<dbReference type="AlphaFoldDB" id="A0A7J6WA79"/>